<evidence type="ECO:0000313" key="2">
    <source>
        <dbReference type="Proteomes" id="UP000807769"/>
    </source>
</evidence>
<protein>
    <submittedName>
        <fullName evidence="1">Uncharacterized protein</fullName>
    </submittedName>
</protein>
<organism evidence="1 2">
    <name type="scientific">Suillus subaureus</name>
    <dbReference type="NCBI Taxonomy" id="48587"/>
    <lineage>
        <taxon>Eukaryota</taxon>
        <taxon>Fungi</taxon>
        <taxon>Dikarya</taxon>
        <taxon>Basidiomycota</taxon>
        <taxon>Agaricomycotina</taxon>
        <taxon>Agaricomycetes</taxon>
        <taxon>Agaricomycetidae</taxon>
        <taxon>Boletales</taxon>
        <taxon>Suillineae</taxon>
        <taxon>Suillaceae</taxon>
        <taxon>Suillus</taxon>
    </lineage>
</organism>
<dbReference type="AlphaFoldDB" id="A0A9P7E1J4"/>
<dbReference type="EMBL" id="JABBWG010000036">
    <property type="protein sequence ID" value="KAG1808895.1"/>
    <property type="molecule type" value="Genomic_DNA"/>
</dbReference>
<comment type="caution">
    <text evidence="1">The sequence shown here is derived from an EMBL/GenBank/DDBJ whole genome shotgun (WGS) entry which is preliminary data.</text>
</comment>
<evidence type="ECO:0000313" key="1">
    <source>
        <dbReference type="EMBL" id="KAG1808895.1"/>
    </source>
</evidence>
<accession>A0A9P7E1J4</accession>
<keyword evidence="2" id="KW-1185">Reference proteome</keyword>
<dbReference type="RefSeq" id="XP_041188887.1">
    <property type="nucleotide sequence ID" value="XM_041333325.1"/>
</dbReference>
<reference evidence="1" key="1">
    <citation type="journal article" date="2020" name="New Phytol.">
        <title>Comparative genomics reveals dynamic genome evolution in host specialist ectomycorrhizal fungi.</title>
        <authorList>
            <person name="Lofgren L.A."/>
            <person name="Nguyen N.H."/>
            <person name="Vilgalys R."/>
            <person name="Ruytinx J."/>
            <person name="Liao H.L."/>
            <person name="Branco S."/>
            <person name="Kuo A."/>
            <person name="LaButti K."/>
            <person name="Lipzen A."/>
            <person name="Andreopoulos W."/>
            <person name="Pangilinan J."/>
            <person name="Riley R."/>
            <person name="Hundley H."/>
            <person name="Na H."/>
            <person name="Barry K."/>
            <person name="Grigoriev I.V."/>
            <person name="Stajich J.E."/>
            <person name="Kennedy P.G."/>
        </authorList>
    </citation>
    <scope>NUCLEOTIDE SEQUENCE</scope>
    <source>
        <strain evidence="1">MN1</strain>
    </source>
</reference>
<name>A0A9P7E1J4_9AGAM</name>
<gene>
    <name evidence="1" type="ORF">BJ212DRAFT_1302795</name>
</gene>
<proteinExistence type="predicted"/>
<dbReference type="OrthoDB" id="3253416at2759"/>
<sequence length="455" mass="51477">MSHLVHKEELSWRTAAQAPMESVSMSHLVCKEEPSWRTAVSATSPMTLTILDQSLSSDQGKRHYPPATPMKGKSVSFEWSPPTPTLITAKSPSESWHYNVLTPLPFGTETEAVLEELGYPDHFHQVCISISKDYLLKWWIMKLQELAEILEEHMEAIGNAMLTDSQPVTSFTVRITVMVLPAKCLDEDQEIWAVLNYIHVKATELALKFKQPQCRYLEQLSLGSIIHHCKHNKTSAWHAYMHFKGIKNNANKSFSEKLNIANLIKEKTEYHCLTTEEKEQLIIDFDKVKKSSQDHPPNITTKSCAAECSQSFQFMREELKALKECVGAEAFIVMDIAQMATDFESTILANGLIMNTAANHRQHVANAKTVIQNGLHASLCKVTNCSSAIMEFKCYNDLVQHYHVKLIGWNHPYWANPSDLKGRIKSLNNVVLVVQANTYLCGFVRALCAPLLIHR</sequence>
<dbReference type="GeneID" id="64627342"/>
<dbReference type="Proteomes" id="UP000807769">
    <property type="component" value="Unassembled WGS sequence"/>
</dbReference>